<dbReference type="AlphaFoldDB" id="A0AAN9EML3"/>
<comment type="caution">
    <text evidence="1">The sequence shown here is derived from an EMBL/GenBank/DDBJ whole genome shotgun (WGS) entry which is preliminary data.</text>
</comment>
<sequence>MKVSTLFDPLAAVMGISHVNVARRRLSIPRGVMHHRLYEWRLKSMDLLKRLEDDKWGKSNQVKSAPQAFVLQKGNFETGAPNLFKDPPHEVATKIVSSRAGWDTIGYHSSGWYTGVCMALFWDLCKPGAYK</sequence>
<proteinExistence type="predicted"/>
<keyword evidence="2" id="KW-1185">Reference proteome</keyword>
<evidence type="ECO:0000313" key="1">
    <source>
        <dbReference type="EMBL" id="KAK7259160.1"/>
    </source>
</evidence>
<reference evidence="1 2" key="1">
    <citation type="submission" date="2024-01" db="EMBL/GenBank/DDBJ databases">
        <title>The genomes of 5 underutilized Papilionoideae crops provide insights into root nodulation and disease resistanc.</title>
        <authorList>
            <person name="Yuan L."/>
        </authorList>
    </citation>
    <scope>NUCLEOTIDE SEQUENCE [LARGE SCALE GENOMIC DNA]</scope>
    <source>
        <strain evidence="1">ZHUSHIDOU_FW_LH</strain>
        <tissue evidence="1">Leaf</tissue>
    </source>
</reference>
<dbReference type="EMBL" id="JAYWIO010000005">
    <property type="protein sequence ID" value="KAK7259160.1"/>
    <property type="molecule type" value="Genomic_DNA"/>
</dbReference>
<evidence type="ECO:0000313" key="2">
    <source>
        <dbReference type="Proteomes" id="UP001372338"/>
    </source>
</evidence>
<name>A0AAN9EML3_CROPI</name>
<accession>A0AAN9EML3</accession>
<protein>
    <submittedName>
        <fullName evidence="1">Uncharacterized protein</fullName>
    </submittedName>
</protein>
<gene>
    <name evidence="1" type="ORF">RIF29_24759</name>
</gene>
<organism evidence="1 2">
    <name type="scientific">Crotalaria pallida</name>
    <name type="common">Smooth rattlebox</name>
    <name type="synonym">Crotalaria striata</name>
    <dbReference type="NCBI Taxonomy" id="3830"/>
    <lineage>
        <taxon>Eukaryota</taxon>
        <taxon>Viridiplantae</taxon>
        <taxon>Streptophyta</taxon>
        <taxon>Embryophyta</taxon>
        <taxon>Tracheophyta</taxon>
        <taxon>Spermatophyta</taxon>
        <taxon>Magnoliopsida</taxon>
        <taxon>eudicotyledons</taxon>
        <taxon>Gunneridae</taxon>
        <taxon>Pentapetalae</taxon>
        <taxon>rosids</taxon>
        <taxon>fabids</taxon>
        <taxon>Fabales</taxon>
        <taxon>Fabaceae</taxon>
        <taxon>Papilionoideae</taxon>
        <taxon>50 kb inversion clade</taxon>
        <taxon>genistoids sensu lato</taxon>
        <taxon>core genistoids</taxon>
        <taxon>Crotalarieae</taxon>
        <taxon>Crotalaria</taxon>
    </lineage>
</organism>
<dbReference type="Proteomes" id="UP001372338">
    <property type="component" value="Unassembled WGS sequence"/>
</dbReference>